<keyword evidence="3" id="KW-1185">Reference proteome</keyword>
<comment type="caution">
    <text evidence="2">The sequence shown here is derived from an EMBL/GenBank/DDBJ whole genome shotgun (WGS) entry which is preliminary data.</text>
</comment>
<organism evidence="2 3">
    <name type="scientific">Dactylosporangium darangshiense</name>
    <dbReference type="NCBI Taxonomy" id="579108"/>
    <lineage>
        <taxon>Bacteria</taxon>
        <taxon>Bacillati</taxon>
        <taxon>Actinomycetota</taxon>
        <taxon>Actinomycetes</taxon>
        <taxon>Micromonosporales</taxon>
        <taxon>Micromonosporaceae</taxon>
        <taxon>Dactylosporangium</taxon>
    </lineage>
</organism>
<dbReference type="PANTHER" id="PTHR45566:SF2">
    <property type="entry name" value="NARL SUBFAMILY"/>
    <property type="match status" value="1"/>
</dbReference>
<evidence type="ECO:0000259" key="1">
    <source>
        <dbReference type="SMART" id="SM00421"/>
    </source>
</evidence>
<dbReference type="CDD" id="cd06170">
    <property type="entry name" value="LuxR_C_like"/>
    <property type="match status" value="1"/>
</dbReference>
<dbReference type="EMBL" id="BAABAT010000071">
    <property type="protein sequence ID" value="GAA4263513.1"/>
    <property type="molecule type" value="Genomic_DNA"/>
</dbReference>
<dbReference type="InterPro" id="IPR016032">
    <property type="entry name" value="Sig_transdc_resp-reg_C-effctor"/>
</dbReference>
<dbReference type="RefSeq" id="WP_345142989.1">
    <property type="nucleotide sequence ID" value="NZ_BAABAT010000071.1"/>
</dbReference>
<sequence>MMLRVSIVSEPSMWREQLVQTVSQDPVFELESVVRLVEELPVLPNELRVVALDLPRQPSVPALARIAAAAQVGRVLVSSAWDSRPTLLAAVRAGARACLTRDSESDITRSALRAVALGSLYVCPLLVERFNAELVRPSGIHPNGLAEREFEALRWIALGYTPKQIADRMNLHRKTVNAYTRSIRTKVAGGEVRAGDEQGLTADARPIRDTAVR</sequence>
<dbReference type="InterPro" id="IPR051015">
    <property type="entry name" value="EvgA-like"/>
</dbReference>
<dbReference type="PANTHER" id="PTHR45566">
    <property type="entry name" value="HTH-TYPE TRANSCRIPTIONAL REGULATOR YHJB-RELATED"/>
    <property type="match status" value="1"/>
</dbReference>
<proteinExistence type="predicted"/>
<dbReference type="SMART" id="SM00421">
    <property type="entry name" value="HTH_LUXR"/>
    <property type="match status" value="1"/>
</dbReference>
<feature type="domain" description="HTH luxR-type" evidence="1">
    <location>
        <begin position="142"/>
        <end position="204"/>
    </location>
</feature>
<name>A0ABP8DU14_9ACTN</name>
<gene>
    <name evidence="2" type="ORF">GCM10022255_108740</name>
</gene>
<dbReference type="InterPro" id="IPR011006">
    <property type="entry name" value="CheY-like_superfamily"/>
</dbReference>
<evidence type="ECO:0000313" key="3">
    <source>
        <dbReference type="Proteomes" id="UP001500620"/>
    </source>
</evidence>
<dbReference type="Proteomes" id="UP001500620">
    <property type="component" value="Unassembled WGS sequence"/>
</dbReference>
<dbReference type="Gene3D" id="3.40.50.2300">
    <property type="match status" value="1"/>
</dbReference>
<dbReference type="SUPFAM" id="SSF46894">
    <property type="entry name" value="C-terminal effector domain of the bipartite response regulators"/>
    <property type="match status" value="1"/>
</dbReference>
<dbReference type="Pfam" id="PF00196">
    <property type="entry name" value="GerE"/>
    <property type="match status" value="1"/>
</dbReference>
<accession>A0ABP8DU14</accession>
<dbReference type="SUPFAM" id="SSF52172">
    <property type="entry name" value="CheY-like"/>
    <property type="match status" value="1"/>
</dbReference>
<dbReference type="PRINTS" id="PR00038">
    <property type="entry name" value="HTHLUXR"/>
</dbReference>
<evidence type="ECO:0000313" key="2">
    <source>
        <dbReference type="EMBL" id="GAA4263513.1"/>
    </source>
</evidence>
<reference evidence="3" key="1">
    <citation type="journal article" date="2019" name="Int. J. Syst. Evol. Microbiol.">
        <title>The Global Catalogue of Microorganisms (GCM) 10K type strain sequencing project: providing services to taxonomists for standard genome sequencing and annotation.</title>
        <authorList>
            <consortium name="The Broad Institute Genomics Platform"/>
            <consortium name="The Broad Institute Genome Sequencing Center for Infectious Disease"/>
            <person name="Wu L."/>
            <person name="Ma J."/>
        </authorList>
    </citation>
    <scope>NUCLEOTIDE SEQUENCE [LARGE SCALE GENOMIC DNA]</scope>
    <source>
        <strain evidence="3">JCM 17441</strain>
    </source>
</reference>
<dbReference type="InterPro" id="IPR000792">
    <property type="entry name" value="Tscrpt_reg_LuxR_C"/>
</dbReference>
<protein>
    <submittedName>
        <fullName evidence="2">Response regulator transcription factor</fullName>
    </submittedName>
</protein>